<protein>
    <submittedName>
        <fullName evidence="6">Uncharacterized protein</fullName>
    </submittedName>
</protein>
<evidence type="ECO:0000256" key="2">
    <source>
        <dbReference type="ARBA" id="ARBA00022690"/>
    </source>
</evidence>
<proteinExistence type="inferred from homology"/>
<dbReference type="Proteomes" id="UP000663826">
    <property type="component" value="Unassembled WGS sequence"/>
</dbReference>
<dbReference type="InterPro" id="IPR019508">
    <property type="entry name" value="Prot_inh_I48_clitocypin"/>
</dbReference>
<evidence type="ECO:0000313" key="7">
    <source>
        <dbReference type="Proteomes" id="UP000663826"/>
    </source>
</evidence>
<evidence type="ECO:0000313" key="6">
    <source>
        <dbReference type="EMBL" id="CAE6445013.1"/>
    </source>
</evidence>
<comment type="function">
    <text evidence="4">Binds and inhibits cysteine proteinases. Inhibits most strongly papain and cathepsin L, more weakly bromelain and cathepsin B while it is completely ineffective against cathepsin H.</text>
</comment>
<evidence type="ECO:0000256" key="3">
    <source>
        <dbReference type="ARBA" id="ARBA00022704"/>
    </source>
</evidence>
<comment type="similarity">
    <text evidence="5">Belongs to the protease inhibitor I48 family.</text>
</comment>
<gene>
    <name evidence="6" type="ORF">RDB_LOCUS73584</name>
</gene>
<evidence type="ECO:0000256" key="1">
    <source>
        <dbReference type="ARBA" id="ARBA00011738"/>
    </source>
</evidence>
<reference evidence="6" key="1">
    <citation type="submission" date="2021-01" db="EMBL/GenBank/DDBJ databases">
        <authorList>
            <person name="Kaushik A."/>
        </authorList>
    </citation>
    <scope>NUCLEOTIDE SEQUENCE</scope>
    <source>
        <strain evidence="6">AG1-1B</strain>
    </source>
</reference>
<comment type="subunit">
    <text evidence="1">Homodimer.</text>
</comment>
<accession>A0A8H3GAU4</accession>
<keyword evidence="2" id="KW-0646">Protease inhibitor</keyword>
<comment type="caution">
    <text evidence="6">The sequence shown here is derived from an EMBL/GenBank/DDBJ whole genome shotgun (WGS) entry which is preliminary data.</text>
</comment>
<organism evidence="6 7">
    <name type="scientific">Rhizoctonia solani</name>
    <dbReference type="NCBI Taxonomy" id="456999"/>
    <lineage>
        <taxon>Eukaryota</taxon>
        <taxon>Fungi</taxon>
        <taxon>Dikarya</taxon>
        <taxon>Basidiomycota</taxon>
        <taxon>Agaricomycotina</taxon>
        <taxon>Agaricomycetes</taxon>
        <taxon>Cantharellales</taxon>
        <taxon>Ceratobasidiaceae</taxon>
        <taxon>Rhizoctonia</taxon>
    </lineage>
</organism>
<dbReference type="Gene3D" id="2.80.10.50">
    <property type="match status" value="1"/>
</dbReference>
<evidence type="ECO:0000256" key="5">
    <source>
        <dbReference type="ARBA" id="ARBA00025775"/>
    </source>
</evidence>
<name>A0A8H3GAU4_9AGAM</name>
<dbReference type="GO" id="GO:0004869">
    <property type="term" value="F:cysteine-type endopeptidase inhibitor activity"/>
    <property type="evidence" value="ECO:0007669"/>
    <property type="project" value="UniProtKB-KW"/>
</dbReference>
<keyword evidence="3" id="KW-0789">Thiol protease inhibitor</keyword>
<dbReference type="AlphaFoldDB" id="A0A8H3GAU4"/>
<evidence type="ECO:0000256" key="4">
    <source>
        <dbReference type="ARBA" id="ARBA00024855"/>
    </source>
</evidence>
<dbReference type="EMBL" id="CAJMWQ010001303">
    <property type="protein sequence ID" value="CAE6445013.1"/>
    <property type="molecule type" value="Genomic_DNA"/>
</dbReference>
<dbReference type="Pfam" id="PF10467">
    <property type="entry name" value="Inhibitor_I48"/>
    <property type="match status" value="1"/>
</dbReference>
<sequence>MTFPTNGLYQLRYFRVPKDDSVTGVVATVLQDLNKPIALASDIHVLFDKQAWEFRGLGADHGKANIIYAPPKGREGSEATGSIDVGTLGFNCTSQEPGTPIELGLLSEFFVQYAGVPDVYFIRPTGDMVGLDYYVGVSDNGTLEVKGYPIGPDATSGPRPAWRFDLILRRE</sequence>